<name>A0A2V2MZB0_9EURY</name>
<dbReference type="InterPro" id="IPR013784">
    <property type="entry name" value="Carb-bd-like_fold"/>
</dbReference>
<keyword evidence="2" id="KW-0472">Membrane</keyword>
<comment type="caution">
    <text evidence="4">The sequence shown here is derived from an EMBL/GenBank/DDBJ whole genome shotgun (WGS) entry which is preliminary data.</text>
</comment>
<sequence length="307" mass="32384">MKCICQNPGFKILIILTGIFLSGAIMFPVSGETQAEVANYEIRSNVENASVYFDDVFAGSIEKGSLMVPAETSNKPVYHLLRIEAPGYSTYNETILQAPKPGKSNVYRGILTLLPPQSIGTVSLAISPPGGQVFVEGTFAGTVDQSGIFTLRDIPAGYQIVQVSLPGYKDWVDRVFVEANMNTKVRVSLTPVTTGPMQVTSQPSGANVQMNGAPVGITPVTIPDLPAGKVQVTISLPGYQDFSAETSIIAGENVSVSGTLTALVTSTPEPIPQTPESTPQPEPTQASAGLLSIGAALSALVLFQKKR</sequence>
<reference evidence="4 5" key="1">
    <citation type="submission" date="2018-05" db="EMBL/GenBank/DDBJ databases">
        <title>Draft genome of Methanospirillum stamsii Pt1.</title>
        <authorList>
            <person name="Dueholm M.S."/>
            <person name="Nielsen P.H."/>
            <person name="Bakmann L.F."/>
            <person name="Otzen D.E."/>
        </authorList>
    </citation>
    <scope>NUCLEOTIDE SEQUENCE [LARGE SCALE GENOMIC DNA]</scope>
    <source>
        <strain evidence="4 5">Pt1</strain>
    </source>
</reference>
<protein>
    <recommendedName>
        <fullName evidence="3">PEGA domain-containing protein</fullName>
    </recommendedName>
</protein>
<feature type="region of interest" description="Disordered" evidence="1">
    <location>
        <begin position="265"/>
        <end position="287"/>
    </location>
</feature>
<dbReference type="InterPro" id="IPR013229">
    <property type="entry name" value="PEGA"/>
</dbReference>
<feature type="compositionally biased region" description="Pro residues" evidence="1">
    <location>
        <begin position="269"/>
        <end position="282"/>
    </location>
</feature>
<evidence type="ECO:0000256" key="2">
    <source>
        <dbReference type="SAM" id="Phobius"/>
    </source>
</evidence>
<dbReference type="EMBL" id="QGMZ01000018">
    <property type="protein sequence ID" value="PWR73474.1"/>
    <property type="molecule type" value="Genomic_DNA"/>
</dbReference>
<feature type="domain" description="PEGA" evidence="3">
    <location>
        <begin position="39"/>
        <end position="95"/>
    </location>
</feature>
<dbReference type="PANTHER" id="PTHR36194:SF1">
    <property type="entry name" value="S-LAYER-LIKE PROTEIN"/>
    <property type="match status" value="1"/>
</dbReference>
<keyword evidence="2" id="KW-0812">Transmembrane</keyword>
<feature type="domain" description="PEGA" evidence="3">
    <location>
        <begin position="120"/>
        <end position="191"/>
    </location>
</feature>
<feature type="domain" description="PEGA" evidence="3">
    <location>
        <begin position="197"/>
        <end position="261"/>
    </location>
</feature>
<keyword evidence="5" id="KW-1185">Reference proteome</keyword>
<evidence type="ECO:0000313" key="5">
    <source>
        <dbReference type="Proteomes" id="UP000245934"/>
    </source>
</evidence>
<dbReference type="SUPFAM" id="SSF49452">
    <property type="entry name" value="Starch-binding domain-like"/>
    <property type="match status" value="1"/>
</dbReference>
<dbReference type="AlphaFoldDB" id="A0A2V2MZB0"/>
<proteinExistence type="predicted"/>
<gene>
    <name evidence="4" type="ORF">DLD82_09500</name>
</gene>
<dbReference type="PANTHER" id="PTHR36194">
    <property type="entry name" value="S-LAYER-LIKE PROTEIN"/>
    <property type="match status" value="1"/>
</dbReference>
<accession>A0A2V2MZB0</accession>
<keyword evidence="2" id="KW-1133">Transmembrane helix</keyword>
<evidence type="ECO:0000256" key="1">
    <source>
        <dbReference type="SAM" id="MobiDB-lite"/>
    </source>
</evidence>
<evidence type="ECO:0000259" key="3">
    <source>
        <dbReference type="Pfam" id="PF08308"/>
    </source>
</evidence>
<organism evidence="4 5">
    <name type="scientific">Methanospirillum stamsii</name>
    <dbReference type="NCBI Taxonomy" id="1277351"/>
    <lineage>
        <taxon>Archaea</taxon>
        <taxon>Methanobacteriati</taxon>
        <taxon>Methanobacteriota</taxon>
        <taxon>Stenosarchaea group</taxon>
        <taxon>Methanomicrobia</taxon>
        <taxon>Methanomicrobiales</taxon>
        <taxon>Methanospirillaceae</taxon>
        <taxon>Methanospirillum</taxon>
    </lineage>
</organism>
<dbReference type="Proteomes" id="UP000245934">
    <property type="component" value="Unassembled WGS sequence"/>
</dbReference>
<dbReference type="Pfam" id="PF08308">
    <property type="entry name" value="PEGA"/>
    <property type="match status" value="3"/>
</dbReference>
<evidence type="ECO:0000313" key="4">
    <source>
        <dbReference type="EMBL" id="PWR73474.1"/>
    </source>
</evidence>
<feature type="transmembrane region" description="Helical" evidence="2">
    <location>
        <begin position="12"/>
        <end position="29"/>
    </location>
</feature>
<dbReference type="GO" id="GO:0030246">
    <property type="term" value="F:carbohydrate binding"/>
    <property type="evidence" value="ECO:0007669"/>
    <property type="project" value="InterPro"/>
</dbReference>